<protein>
    <submittedName>
        <fullName evidence="1">NADPH-cytochrome P450 reductase</fullName>
    </submittedName>
</protein>
<accession>A0A146F7I9</accession>
<gene>
    <name evidence="1" type="ORF">RIB2604_01100050</name>
</gene>
<comment type="caution">
    <text evidence="1">The sequence shown here is derived from an EMBL/GenBank/DDBJ whole genome shotgun (WGS) entry which is preliminary data.</text>
</comment>
<dbReference type="EMBL" id="BCWF01000011">
    <property type="protein sequence ID" value="GAT21762.1"/>
    <property type="molecule type" value="Genomic_DNA"/>
</dbReference>
<reference evidence="1 2" key="1">
    <citation type="journal article" date="2016" name="DNA Res.">
        <title>Genome sequence of Aspergillus luchuensis NBRC 4314.</title>
        <authorList>
            <person name="Yamada O."/>
            <person name="Machida M."/>
            <person name="Hosoyama A."/>
            <person name="Goto M."/>
            <person name="Takahashi T."/>
            <person name="Futagami T."/>
            <person name="Yamagata Y."/>
            <person name="Takeuchi M."/>
            <person name="Kobayashi T."/>
            <person name="Koike H."/>
            <person name="Abe K."/>
            <person name="Asai K."/>
            <person name="Arita M."/>
            <person name="Fujita N."/>
            <person name="Fukuda K."/>
            <person name="Higa K."/>
            <person name="Horikawa H."/>
            <person name="Ishikawa T."/>
            <person name="Jinno K."/>
            <person name="Kato Y."/>
            <person name="Kirimura K."/>
            <person name="Mizutani O."/>
            <person name="Nakasone K."/>
            <person name="Sano M."/>
            <person name="Shiraishi Y."/>
            <person name="Tsukahara M."/>
            <person name="Gomi K."/>
        </authorList>
    </citation>
    <scope>NUCLEOTIDE SEQUENCE [LARGE SCALE GENOMIC DNA]</scope>
    <source>
        <strain evidence="1 2">RIB 2604</strain>
    </source>
</reference>
<dbReference type="AlphaFoldDB" id="A0A146F7I9"/>
<evidence type="ECO:0000313" key="2">
    <source>
        <dbReference type="Proteomes" id="UP000075230"/>
    </source>
</evidence>
<name>A0A146F7I9_ASPKA</name>
<dbReference type="Proteomes" id="UP000075230">
    <property type="component" value="Unassembled WGS sequence"/>
</dbReference>
<proteinExistence type="predicted"/>
<sequence>MVLDMTTSASDPKEICCSINLDNAVSLVVWVPSPMPKRSEHFSKIVGSSSPSSRSIDGLLISRAKQSMRPLQPRSYASRDLYPHVHELKFDEL</sequence>
<reference evidence="2" key="2">
    <citation type="submission" date="2016-02" db="EMBL/GenBank/DDBJ databases">
        <title>Genome sequencing of Aspergillus luchuensis NBRC 4314.</title>
        <authorList>
            <person name="Yamada O."/>
        </authorList>
    </citation>
    <scope>NUCLEOTIDE SEQUENCE [LARGE SCALE GENOMIC DNA]</scope>
    <source>
        <strain evidence="2">RIB 2604</strain>
    </source>
</reference>
<evidence type="ECO:0000313" key="1">
    <source>
        <dbReference type="EMBL" id="GAT21762.1"/>
    </source>
</evidence>
<organism evidence="1 2">
    <name type="scientific">Aspergillus kawachii</name>
    <name type="common">White koji mold</name>
    <name type="synonym">Aspergillus awamori var. kawachi</name>
    <dbReference type="NCBI Taxonomy" id="1069201"/>
    <lineage>
        <taxon>Eukaryota</taxon>
        <taxon>Fungi</taxon>
        <taxon>Dikarya</taxon>
        <taxon>Ascomycota</taxon>
        <taxon>Pezizomycotina</taxon>
        <taxon>Eurotiomycetes</taxon>
        <taxon>Eurotiomycetidae</taxon>
        <taxon>Eurotiales</taxon>
        <taxon>Aspergillaceae</taxon>
        <taxon>Aspergillus</taxon>
        <taxon>Aspergillus subgen. Circumdati</taxon>
    </lineage>
</organism>